<feature type="region of interest" description="Disordered" evidence="2">
    <location>
        <begin position="249"/>
        <end position="369"/>
    </location>
</feature>
<gene>
    <name evidence="5" type="ORF">QYE76_050083</name>
</gene>
<evidence type="ECO:0000256" key="2">
    <source>
        <dbReference type="SAM" id="MobiDB-lite"/>
    </source>
</evidence>
<evidence type="ECO:0000313" key="5">
    <source>
        <dbReference type="EMBL" id="KAK1661924.1"/>
    </source>
</evidence>
<sequence length="687" mass="78234">MVETRHGGSTSGNPPPPPPDPSMAQILRLLMEDRQRARQESEANIAALRQIAQAAAGNRNNEEGEGHGEEAPRSRLRDFQNTNPPVFSKCVAPLDADDWLRTIENNLEVAAVGDHEKVLLATHFLSGPARAWWENVKAMQAPDHVINWMEFTAKFRKAHIPTGLIKMKRDEFFNLKQNNSNVVDYLEKFNTLARYAPQDVDTDEKKRDRFMNGLHEEIQSILVAVPYPDLEALVDAAILVESKRKAAYETRKRKMQQQQSGPNNPKYRSPPSSRPAHPPQRNSNPAPTYRSNNYTPNRSAPQHRSGGGGYNNNPRPNQPARPQGDGCFACGKPGHFSRDCPTKMRTPQRANAPRPNQAQARTASGKKPVIKKQANLAHGHLNHANAEEAEEAPDIVMALGTKLSFSTAYHPQTGGQTERVNQILEDMLRACVLAYGTKWEDCLPFAEFSYNNSYQASLRMAPFEALYGRRCRTPLNWTETGESQVFGPDILREAEEQVQLIRDRLKAAQSRQKSYADPKRRELTFCAGDFAYLRVTPLKGMKRFHVKGKLAPRYIGPFKVLGRRGEVSYQLELPPELSEFHDVFHVSQLRKCLQAPSKPEVFKDIDYRAIDLNHDLTYRENPIRILDEAVRVTRRRKIKFFKVQWSNHSEDEATWEREDYLRQEFPHLFKLLAVESRDEILLRGEGL</sequence>
<feature type="compositionally biased region" description="Low complexity" evidence="2">
    <location>
        <begin position="311"/>
        <end position="323"/>
    </location>
</feature>
<evidence type="ECO:0000259" key="4">
    <source>
        <dbReference type="PROSITE" id="PS50994"/>
    </source>
</evidence>
<dbReference type="Pfam" id="PF03732">
    <property type="entry name" value="Retrotrans_gag"/>
    <property type="match status" value="1"/>
</dbReference>
<dbReference type="Proteomes" id="UP001231189">
    <property type="component" value="Unassembled WGS sequence"/>
</dbReference>
<evidence type="ECO:0000256" key="1">
    <source>
        <dbReference type="PROSITE-ProRule" id="PRU00047"/>
    </source>
</evidence>
<dbReference type="GO" id="GO:0008270">
    <property type="term" value="F:zinc ion binding"/>
    <property type="evidence" value="ECO:0007669"/>
    <property type="project" value="UniProtKB-KW"/>
</dbReference>
<dbReference type="PANTHER" id="PTHR46148:SF57">
    <property type="entry name" value="OS12G0499874 PROTEIN"/>
    <property type="match status" value="1"/>
</dbReference>
<dbReference type="SUPFAM" id="SSF54160">
    <property type="entry name" value="Chromo domain-like"/>
    <property type="match status" value="1"/>
</dbReference>
<dbReference type="Gene3D" id="3.30.420.10">
    <property type="entry name" value="Ribonuclease H-like superfamily/Ribonuclease H"/>
    <property type="match status" value="1"/>
</dbReference>
<keyword evidence="1" id="KW-0479">Metal-binding</keyword>
<dbReference type="PROSITE" id="PS50158">
    <property type="entry name" value="ZF_CCHC"/>
    <property type="match status" value="1"/>
</dbReference>
<dbReference type="InterPro" id="IPR005162">
    <property type="entry name" value="Retrotrans_gag_dom"/>
</dbReference>
<feature type="compositionally biased region" description="Basic and acidic residues" evidence="2">
    <location>
        <begin position="60"/>
        <end position="78"/>
    </location>
</feature>
<dbReference type="GO" id="GO:0003676">
    <property type="term" value="F:nucleic acid binding"/>
    <property type="evidence" value="ECO:0007669"/>
    <property type="project" value="InterPro"/>
</dbReference>
<keyword evidence="1" id="KW-0863">Zinc-finger</keyword>
<organism evidence="5 6">
    <name type="scientific">Lolium multiflorum</name>
    <name type="common">Italian ryegrass</name>
    <name type="synonym">Lolium perenne subsp. multiflorum</name>
    <dbReference type="NCBI Taxonomy" id="4521"/>
    <lineage>
        <taxon>Eukaryota</taxon>
        <taxon>Viridiplantae</taxon>
        <taxon>Streptophyta</taxon>
        <taxon>Embryophyta</taxon>
        <taxon>Tracheophyta</taxon>
        <taxon>Spermatophyta</taxon>
        <taxon>Magnoliopsida</taxon>
        <taxon>Liliopsida</taxon>
        <taxon>Poales</taxon>
        <taxon>Poaceae</taxon>
        <taxon>BOP clade</taxon>
        <taxon>Pooideae</taxon>
        <taxon>Poodae</taxon>
        <taxon>Poeae</taxon>
        <taxon>Poeae Chloroplast Group 2 (Poeae type)</taxon>
        <taxon>Loliodinae</taxon>
        <taxon>Loliinae</taxon>
        <taxon>Lolium</taxon>
    </lineage>
</organism>
<dbReference type="InterPro" id="IPR001584">
    <property type="entry name" value="Integrase_cat-core"/>
</dbReference>
<dbReference type="Gene3D" id="4.10.60.10">
    <property type="entry name" value="Zinc finger, CCHC-type"/>
    <property type="match status" value="1"/>
</dbReference>
<feature type="domain" description="CCHC-type" evidence="3">
    <location>
        <begin position="327"/>
        <end position="341"/>
    </location>
</feature>
<feature type="domain" description="Integrase catalytic" evidence="4">
    <location>
        <begin position="394"/>
        <end position="470"/>
    </location>
</feature>
<dbReference type="SMART" id="SM00343">
    <property type="entry name" value="ZnF_C2HC"/>
    <property type="match status" value="1"/>
</dbReference>
<accession>A0AAD8SQ97</accession>
<proteinExistence type="predicted"/>
<name>A0AAD8SQ97_LOLMU</name>
<feature type="region of interest" description="Disordered" evidence="2">
    <location>
        <begin position="56"/>
        <end position="80"/>
    </location>
</feature>
<feature type="region of interest" description="Disordered" evidence="2">
    <location>
        <begin position="1"/>
        <end position="23"/>
    </location>
</feature>
<dbReference type="CDD" id="cd00024">
    <property type="entry name" value="CD_CSD"/>
    <property type="match status" value="1"/>
</dbReference>
<dbReference type="EMBL" id="JAUUTY010000003">
    <property type="protein sequence ID" value="KAK1661924.1"/>
    <property type="molecule type" value="Genomic_DNA"/>
</dbReference>
<dbReference type="InterPro" id="IPR016197">
    <property type="entry name" value="Chromo-like_dom_sf"/>
</dbReference>
<dbReference type="Pfam" id="PF00098">
    <property type="entry name" value="zf-CCHC"/>
    <property type="match status" value="1"/>
</dbReference>
<feature type="compositionally biased region" description="Polar residues" evidence="2">
    <location>
        <begin position="282"/>
        <end position="302"/>
    </location>
</feature>
<protein>
    <submittedName>
        <fullName evidence="5">Uncharacterized protein</fullName>
    </submittedName>
</protein>
<comment type="caution">
    <text evidence="5">The sequence shown here is derived from an EMBL/GenBank/DDBJ whole genome shotgun (WGS) entry which is preliminary data.</text>
</comment>
<dbReference type="PROSITE" id="PS50994">
    <property type="entry name" value="INTEGRASE"/>
    <property type="match status" value="1"/>
</dbReference>
<dbReference type="InterPro" id="IPR036397">
    <property type="entry name" value="RNaseH_sf"/>
</dbReference>
<dbReference type="InterPro" id="IPR001878">
    <property type="entry name" value="Znf_CCHC"/>
</dbReference>
<dbReference type="InterPro" id="IPR012337">
    <property type="entry name" value="RNaseH-like_sf"/>
</dbReference>
<keyword evidence="1" id="KW-0862">Zinc</keyword>
<evidence type="ECO:0000259" key="3">
    <source>
        <dbReference type="PROSITE" id="PS50158"/>
    </source>
</evidence>
<dbReference type="InterPro" id="IPR056924">
    <property type="entry name" value="SH3_Tf2-1"/>
</dbReference>
<dbReference type="PANTHER" id="PTHR46148">
    <property type="entry name" value="CHROMO DOMAIN-CONTAINING PROTEIN"/>
    <property type="match status" value="1"/>
</dbReference>
<evidence type="ECO:0000313" key="6">
    <source>
        <dbReference type="Proteomes" id="UP001231189"/>
    </source>
</evidence>
<dbReference type="SUPFAM" id="SSF57756">
    <property type="entry name" value="Retrovirus zinc finger-like domains"/>
    <property type="match status" value="1"/>
</dbReference>
<dbReference type="Gene3D" id="2.40.50.40">
    <property type="match status" value="1"/>
</dbReference>
<reference evidence="5" key="1">
    <citation type="submission" date="2023-07" db="EMBL/GenBank/DDBJ databases">
        <title>A chromosome-level genome assembly of Lolium multiflorum.</title>
        <authorList>
            <person name="Chen Y."/>
            <person name="Copetti D."/>
            <person name="Kolliker R."/>
            <person name="Studer B."/>
        </authorList>
    </citation>
    <scope>NUCLEOTIDE SEQUENCE</scope>
    <source>
        <strain evidence="5">02402/16</strain>
        <tissue evidence="5">Leaf</tissue>
    </source>
</reference>
<keyword evidence="6" id="KW-1185">Reference proteome</keyword>
<dbReference type="SUPFAM" id="SSF53098">
    <property type="entry name" value="Ribonuclease H-like"/>
    <property type="match status" value="1"/>
</dbReference>
<dbReference type="Pfam" id="PF24626">
    <property type="entry name" value="SH3_Tf2-1"/>
    <property type="match status" value="1"/>
</dbReference>
<dbReference type="GO" id="GO:0015074">
    <property type="term" value="P:DNA integration"/>
    <property type="evidence" value="ECO:0007669"/>
    <property type="project" value="InterPro"/>
</dbReference>
<dbReference type="InterPro" id="IPR036875">
    <property type="entry name" value="Znf_CCHC_sf"/>
</dbReference>
<dbReference type="AlphaFoldDB" id="A0AAD8SQ97"/>